<dbReference type="SUPFAM" id="SSF55298">
    <property type="entry name" value="YjgF-like"/>
    <property type="match status" value="1"/>
</dbReference>
<name>A0A1H7PCD4_9GAMM</name>
<organism evidence="1 2">
    <name type="scientific">Colwellia chukchiensis</name>
    <dbReference type="NCBI Taxonomy" id="641665"/>
    <lineage>
        <taxon>Bacteria</taxon>
        <taxon>Pseudomonadati</taxon>
        <taxon>Pseudomonadota</taxon>
        <taxon>Gammaproteobacteria</taxon>
        <taxon>Alteromonadales</taxon>
        <taxon>Colwelliaceae</taxon>
        <taxon>Colwellia</taxon>
    </lineage>
</organism>
<reference evidence="2" key="1">
    <citation type="submission" date="2016-10" db="EMBL/GenBank/DDBJ databases">
        <authorList>
            <person name="Varghese N."/>
            <person name="Submissions S."/>
        </authorList>
    </citation>
    <scope>NUCLEOTIDE SEQUENCE [LARGE SCALE GENOMIC DNA]</scope>
    <source>
        <strain evidence="2">CGMCC 1.9127</strain>
    </source>
</reference>
<dbReference type="Proteomes" id="UP000199297">
    <property type="component" value="Unassembled WGS sequence"/>
</dbReference>
<sequence length="114" mass="12760">MINRNNPSKYYSQSVVHNDTVYLSGMIAENYQGDMTSQCQETFAAIDAALANAGTDKSKLLSLQCWISDFSYFDDFNDAYEQWLDADSLPVRATAECALYDPRLKIEIIAIAAL</sequence>
<proteinExistence type="predicted"/>
<dbReference type="PANTHER" id="PTHR47328">
    <property type="match status" value="1"/>
</dbReference>
<protein>
    <submittedName>
        <fullName evidence="1">Enamine deaminase RidA, house cleaning of reactive enamine intermediates, YjgF/YER057c/UK114 family</fullName>
    </submittedName>
</protein>
<dbReference type="InterPro" id="IPR006175">
    <property type="entry name" value="YjgF/YER057c/UK114"/>
</dbReference>
<dbReference type="InterPro" id="IPR035959">
    <property type="entry name" value="RutC-like_sf"/>
</dbReference>
<dbReference type="CDD" id="cd06150">
    <property type="entry name" value="YjgF_YER057c_UK114_like_2"/>
    <property type="match status" value="1"/>
</dbReference>
<dbReference type="PANTHER" id="PTHR47328:SF1">
    <property type="entry name" value="RUTC FAMILY PROTEIN YOAB"/>
    <property type="match status" value="1"/>
</dbReference>
<evidence type="ECO:0000313" key="1">
    <source>
        <dbReference type="EMBL" id="SEL33441.1"/>
    </source>
</evidence>
<gene>
    <name evidence="1" type="ORF">SAMN05216262_10972</name>
</gene>
<dbReference type="RefSeq" id="WP_085285170.1">
    <property type="nucleotide sequence ID" value="NZ_FOBI01000009.1"/>
</dbReference>
<evidence type="ECO:0000313" key="2">
    <source>
        <dbReference type="Proteomes" id="UP000199297"/>
    </source>
</evidence>
<dbReference type="Gene3D" id="3.30.1330.40">
    <property type="entry name" value="RutC-like"/>
    <property type="match status" value="1"/>
</dbReference>
<keyword evidence="2" id="KW-1185">Reference proteome</keyword>
<accession>A0A1H7PCD4</accession>
<dbReference type="Pfam" id="PF01042">
    <property type="entry name" value="Ribonuc_L-PSP"/>
    <property type="match status" value="1"/>
</dbReference>
<dbReference type="AlphaFoldDB" id="A0A1H7PCD4"/>
<dbReference type="InterPro" id="IPR035709">
    <property type="entry name" value="YoaB-like"/>
</dbReference>
<dbReference type="STRING" id="641665.GCA_002104455_00771"/>
<dbReference type="EMBL" id="FOBI01000009">
    <property type="protein sequence ID" value="SEL33441.1"/>
    <property type="molecule type" value="Genomic_DNA"/>
</dbReference>
<dbReference type="OrthoDB" id="6899345at2"/>